<sequence>MSRIRYTRRLPAAALAAGLALALAACGGSSTTSADGAAPSAAADQLNPNADLKKQSLNITIWDGYSPKDLPERVKQNPKLGFDVKVAIHDTNEMAMAKLTAGGDSGIDVAFVSGQYAQALNEQGLLEPLHPELIPNLANLYPEASQLSFDKGNKFSVPYTWGTTGICYRTDLVKTPPQSWNDILSPPADLRGKVTMMTTERWLALPALKALGFSINTTDDQQLAQAKDLLLKAKKTLLAYDDTTFGDKLDKGEAAMVEAWDGWCPTTNPKIKFAVPKEGSDLWSDTMVIMKTSKNKEAAHAFINFILDPAVHSWVAENILYKVPNKAAMDLVAKNNADLIAKNTPLQMNPAELLQGESIVDLGEASTKYTRLAQEIAANQ</sequence>
<evidence type="ECO:0000256" key="5">
    <source>
        <dbReference type="SAM" id="SignalP"/>
    </source>
</evidence>
<dbReference type="PANTHER" id="PTHR30222">
    <property type="entry name" value="SPERMIDINE/PUTRESCINE-BINDING PERIPLASMIC PROTEIN"/>
    <property type="match status" value="1"/>
</dbReference>
<evidence type="ECO:0000256" key="1">
    <source>
        <dbReference type="ARBA" id="ARBA00004418"/>
    </source>
</evidence>
<accession>A0A367FLT4</accession>
<reference evidence="6 7" key="1">
    <citation type="submission" date="2018-06" db="EMBL/GenBank/DDBJ databases">
        <title>Sphaerisporangium craniellae sp. nov., isolated from a marine sponge in the South China Sea.</title>
        <authorList>
            <person name="Li L."/>
        </authorList>
    </citation>
    <scope>NUCLEOTIDE SEQUENCE [LARGE SCALE GENOMIC DNA]</scope>
    <source>
        <strain evidence="6 7">CCTCC AA 208026</strain>
    </source>
</reference>
<protein>
    <submittedName>
        <fullName evidence="6">Spermidine/putrescine ABC transporter substrate-binding protein</fullName>
    </submittedName>
</protein>
<organism evidence="6 7">
    <name type="scientific">Sphaerisporangium album</name>
    <dbReference type="NCBI Taxonomy" id="509200"/>
    <lineage>
        <taxon>Bacteria</taxon>
        <taxon>Bacillati</taxon>
        <taxon>Actinomycetota</taxon>
        <taxon>Actinomycetes</taxon>
        <taxon>Streptosporangiales</taxon>
        <taxon>Streptosporangiaceae</taxon>
        <taxon>Sphaerisporangium</taxon>
    </lineage>
</organism>
<evidence type="ECO:0000256" key="2">
    <source>
        <dbReference type="ARBA" id="ARBA00022448"/>
    </source>
</evidence>
<feature type="chain" id="PRO_5017009299" evidence="5">
    <location>
        <begin position="35"/>
        <end position="380"/>
    </location>
</feature>
<gene>
    <name evidence="6" type="ORF">DQ384_12455</name>
</gene>
<name>A0A367FLT4_9ACTN</name>
<dbReference type="Pfam" id="PF13416">
    <property type="entry name" value="SBP_bac_8"/>
    <property type="match status" value="1"/>
</dbReference>
<dbReference type="Gene3D" id="3.40.190.10">
    <property type="entry name" value="Periplasmic binding protein-like II"/>
    <property type="match status" value="2"/>
</dbReference>
<dbReference type="InterPro" id="IPR006059">
    <property type="entry name" value="SBP"/>
</dbReference>
<dbReference type="GO" id="GO:0042597">
    <property type="term" value="C:periplasmic space"/>
    <property type="evidence" value="ECO:0007669"/>
    <property type="project" value="UniProtKB-SubCell"/>
</dbReference>
<dbReference type="Proteomes" id="UP000253094">
    <property type="component" value="Unassembled WGS sequence"/>
</dbReference>
<dbReference type="AlphaFoldDB" id="A0A367FLT4"/>
<proteinExistence type="predicted"/>
<keyword evidence="7" id="KW-1185">Reference proteome</keyword>
<evidence type="ECO:0000313" key="6">
    <source>
        <dbReference type="EMBL" id="RCG30792.1"/>
    </source>
</evidence>
<feature type="signal peptide" evidence="5">
    <location>
        <begin position="1"/>
        <end position="34"/>
    </location>
</feature>
<evidence type="ECO:0000256" key="3">
    <source>
        <dbReference type="ARBA" id="ARBA00022729"/>
    </source>
</evidence>
<keyword evidence="4" id="KW-0574">Periplasm</keyword>
<dbReference type="PROSITE" id="PS51257">
    <property type="entry name" value="PROKAR_LIPOPROTEIN"/>
    <property type="match status" value="1"/>
</dbReference>
<dbReference type="GO" id="GO:0015846">
    <property type="term" value="P:polyamine transport"/>
    <property type="evidence" value="ECO:0007669"/>
    <property type="project" value="InterPro"/>
</dbReference>
<dbReference type="InterPro" id="IPR001188">
    <property type="entry name" value="Sperm_putr-bd"/>
</dbReference>
<dbReference type="EMBL" id="QOIL01000006">
    <property type="protein sequence ID" value="RCG30792.1"/>
    <property type="molecule type" value="Genomic_DNA"/>
</dbReference>
<keyword evidence="3 5" id="KW-0732">Signal</keyword>
<dbReference type="PRINTS" id="PR00909">
    <property type="entry name" value="SPERMDNBNDNG"/>
</dbReference>
<dbReference type="OrthoDB" id="9813777at2"/>
<evidence type="ECO:0000256" key="4">
    <source>
        <dbReference type="ARBA" id="ARBA00022764"/>
    </source>
</evidence>
<dbReference type="SUPFAM" id="SSF53850">
    <property type="entry name" value="Periplasmic binding protein-like II"/>
    <property type="match status" value="1"/>
</dbReference>
<evidence type="ECO:0000313" key="7">
    <source>
        <dbReference type="Proteomes" id="UP000253094"/>
    </source>
</evidence>
<comment type="caution">
    <text evidence="6">The sequence shown here is derived from an EMBL/GenBank/DDBJ whole genome shotgun (WGS) entry which is preliminary data.</text>
</comment>
<keyword evidence="2" id="KW-0813">Transport</keyword>
<comment type="subcellular location">
    <subcellularLocation>
        <location evidence="1">Periplasm</location>
    </subcellularLocation>
</comment>
<dbReference type="GO" id="GO:0019808">
    <property type="term" value="F:polyamine binding"/>
    <property type="evidence" value="ECO:0007669"/>
    <property type="project" value="InterPro"/>
</dbReference>
<dbReference type="PANTHER" id="PTHR30222:SF17">
    <property type="entry name" value="SPERMIDINE_PUTRESCINE-BINDING PERIPLASMIC PROTEIN"/>
    <property type="match status" value="1"/>
</dbReference>
<dbReference type="CDD" id="cd13590">
    <property type="entry name" value="PBP2_PotD_PotF_like"/>
    <property type="match status" value="1"/>
</dbReference>
<dbReference type="RefSeq" id="WP_114028923.1">
    <property type="nucleotide sequence ID" value="NZ_QOIL01000006.1"/>
</dbReference>